<evidence type="ECO:0008006" key="3">
    <source>
        <dbReference type="Google" id="ProtNLM"/>
    </source>
</evidence>
<dbReference type="RefSeq" id="WP_163178867.1">
    <property type="nucleotide sequence ID" value="NZ_JAAIWM010000002.1"/>
</dbReference>
<protein>
    <recommendedName>
        <fullName evidence="3">DUF3951 domain-containing protein</fullName>
    </recommendedName>
</protein>
<sequence length="59" mass="6942">MTFIFLVFLLAIIALITIKTMKNKRFPSNNYTPFDNIVSGKNEESLSHHTHYQEEKKEL</sequence>
<proteinExistence type="predicted"/>
<evidence type="ECO:0000313" key="2">
    <source>
        <dbReference type="Proteomes" id="UP000481043"/>
    </source>
</evidence>
<organism evidence="1 2">
    <name type="scientific">Bacillus mesophilus</name>
    <dbReference type="NCBI Taxonomy" id="1808955"/>
    <lineage>
        <taxon>Bacteria</taxon>
        <taxon>Bacillati</taxon>
        <taxon>Bacillota</taxon>
        <taxon>Bacilli</taxon>
        <taxon>Bacillales</taxon>
        <taxon>Bacillaceae</taxon>
        <taxon>Bacillus</taxon>
    </lineage>
</organism>
<comment type="caution">
    <text evidence="1">The sequence shown here is derived from an EMBL/GenBank/DDBJ whole genome shotgun (WGS) entry which is preliminary data.</text>
</comment>
<evidence type="ECO:0000313" key="1">
    <source>
        <dbReference type="EMBL" id="NEY71410.1"/>
    </source>
</evidence>
<name>A0A6M0Q7I5_9BACI</name>
<accession>A0A6M0Q7I5</accession>
<dbReference type="AlphaFoldDB" id="A0A6M0Q7I5"/>
<dbReference type="EMBL" id="JAAIWM010000002">
    <property type="protein sequence ID" value="NEY71410.1"/>
    <property type="molecule type" value="Genomic_DNA"/>
</dbReference>
<reference evidence="1 2" key="1">
    <citation type="submission" date="2020-02" db="EMBL/GenBank/DDBJ databases">
        <title>Bacillus aquiflavi sp. nov., isolated from yellow water of strong flavor Chinese baijiu in Yibin region of China.</title>
        <authorList>
            <person name="Xie J."/>
        </authorList>
    </citation>
    <scope>NUCLEOTIDE SEQUENCE [LARGE SCALE GENOMIC DNA]</scope>
    <source>
        <strain evidence="1 2">SA4</strain>
    </source>
</reference>
<dbReference type="Proteomes" id="UP000481043">
    <property type="component" value="Unassembled WGS sequence"/>
</dbReference>
<keyword evidence="2" id="KW-1185">Reference proteome</keyword>
<gene>
    <name evidence="1" type="ORF">G4D63_06595</name>
</gene>